<name>A0A7W3MVN7_9ACTN</name>
<dbReference type="SUPFAM" id="SSF46689">
    <property type="entry name" value="Homeodomain-like"/>
    <property type="match status" value="1"/>
</dbReference>
<dbReference type="GO" id="GO:0000976">
    <property type="term" value="F:transcription cis-regulatory region binding"/>
    <property type="evidence" value="ECO:0007669"/>
    <property type="project" value="TreeGrafter"/>
</dbReference>
<feature type="DNA-binding region" description="H-T-H motif" evidence="4">
    <location>
        <begin position="53"/>
        <end position="72"/>
    </location>
</feature>
<evidence type="ECO:0000256" key="5">
    <source>
        <dbReference type="SAM" id="MobiDB-lite"/>
    </source>
</evidence>
<organism evidence="7 8">
    <name type="scientific">Thermomonospora cellulosilytica</name>
    <dbReference type="NCBI Taxonomy" id="1411118"/>
    <lineage>
        <taxon>Bacteria</taxon>
        <taxon>Bacillati</taxon>
        <taxon>Actinomycetota</taxon>
        <taxon>Actinomycetes</taxon>
        <taxon>Streptosporangiales</taxon>
        <taxon>Thermomonosporaceae</taxon>
        <taxon>Thermomonospora</taxon>
    </lineage>
</organism>
<keyword evidence="1" id="KW-0805">Transcription regulation</keyword>
<keyword evidence="3" id="KW-0804">Transcription</keyword>
<dbReference type="Proteomes" id="UP000539313">
    <property type="component" value="Unassembled WGS sequence"/>
</dbReference>
<accession>A0A7W3MVN7</accession>
<evidence type="ECO:0000313" key="8">
    <source>
        <dbReference type="Proteomes" id="UP000539313"/>
    </source>
</evidence>
<dbReference type="InterPro" id="IPR050109">
    <property type="entry name" value="HTH-type_TetR-like_transc_reg"/>
</dbReference>
<evidence type="ECO:0000256" key="4">
    <source>
        <dbReference type="PROSITE-ProRule" id="PRU00335"/>
    </source>
</evidence>
<feature type="compositionally biased region" description="Polar residues" evidence="5">
    <location>
        <begin position="1"/>
        <end position="15"/>
    </location>
</feature>
<reference evidence="7 8" key="1">
    <citation type="submission" date="2020-08" db="EMBL/GenBank/DDBJ databases">
        <title>Sequencing the genomes of 1000 actinobacteria strains.</title>
        <authorList>
            <person name="Klenk H.-P."/>
        </authorList>
    </citation>
    <scope>NUCLEOTIDE SEQUENCE [LARGE SCALE GENOMIC DNA]</scope>
    <source>
        <strain evidence="7 8">DSM 45823</strain>
    </source>
</reference>
<dbReference type="PROSITE" id="PS50977">
    <property type="entry name" value="HTH_TETR_2"/>
    <property type="match status" value="1"/>
</dbReference>
<feature type="domain" description="HTH tetR-type" evidence="6">
    <location>
        <begin position="30"/>
        <end position="90"/>
    </location>
</feature>
<dbReference type="InterPro" id="IPR001647">
    <property type="entry name" value="HTH_TetR"/>
</dbReference>
<dbReference type="PANTHER" id="PTHR30055:SF238">
    <property type="entry name" value="MYCOFACTOCIN BIOSYNTHESIS TRANSCRIPTIONAL REGULATOR MFTR-RELATED"/>
    <property type="match status" value="1"/>
</dbReference>
<dbReference type="AlphaFoldDB" id="A0A7W3MVN7"/>
<comment type="caution">
    <text evidence="7">The sequence shown here is derived from an EMBL/GenBank/DDBJ whole genome shotgun (WGS) entry which is preliminary data.</text>
</comment>
<gene>
    <name evidence="7" type="ORF">HNR21_001632</name>
</gene>
<evidence type="ECO:0000259" key="6">
    <source>
        <dbReference type="PROSITE" id="PS50977"/>
    </source>
</evidence>
<dbReference type="InterPro" id="IPR036271">
    <property type="entry name" value="Tet_transcr_reg_TetR-rel_C_sf"/>
</dbReference>
<dbReference type="Gene3D" id="1.10.357.10">
    <property type="entry name" value="Tetracycline Repressor, domain 2"/>
    <property type="match status" value="1"/>
</dbReference>
<dbReference type="RefSeq" id="WP_182704688.1">
    <property type="nucleotide sequence ID" value="NZ_JACJII010000001.1"/>
</dbReference>
<evidence type="ECO:0000256" key="1">
    <source>
        <dbReference type="ARBA" id="ARBA00023015"/>
    </source>
</evidence>
<feature type="region of interest" description="Disordered" evidence="5">
    <location>
        <begin position="1"/>
        <end position="32"/>
    </location>
</feature>
<dbReference type="SUPFAM" id="SSF48498">
    <property type="entry name" value="Tetracyclin repressor-like, C-terminal domain"/>
    <property type="match status" value="1"/>
</dbReference>
<dbReference type="PANTHER" id="PTHR30055">
    <property type="entry name" value="HTH-TYPE TRANSCRIPTIONAL REGULATOR RUTR"/>
    <property type="match status" value="1"/>
</dbReference>
<sequence>MSSASATKRTGQAESATGGRPPGRRERKKEDTRRRIIEAATALFAERGYQAVTTSEIAEAADIGAGTLFRYADSKAELLVMVINERLRLGAARGMELADGGATPTDAILALLAPLAQASLGHPENAIVYQRETLFGTGPHRELAAAYVADLEEAILQILTRYAETHPVRPDVDLAEAAHAIYSTMYMDLVRVGLGRATVADLPTRLRRSVDFLVHTLLDPLPGNTP</sequence>
<dbReference type="InterPro" id="IPR009057">
    <property type="entry name" value="Homeodomain-like_sf"/>
</dbReference>
<proteinExistence type="predicted"/>
<keyword evidence="8" id="KW-1185">Reference proteome</keyword>
<dbReference type="GO" id="GO:0003700">
    <property type="term" value="F:DNA-binding transcription factor activity"/>
    <property type="evidence" value="ECO:0007669"/>
    <property type="project" value="TreeGrafter"/>
</dbReference>
<evidence type="ECO:0000256" key="3">
    <source>
        <dbReference type="ARBA" id="ARBA00023163"/>
    </source>
</evidence>
<evidence type="ECO:0000256" key="2">
    <source>
        <dbReference type="ARBA" id="ARBA00023125"/>
    </source>
</evidence>
<dbReference type="EMBL" id="JACJII010000001">
    <property type="protein sequence ID" value="MBA9002750.1"/>
    <property type="molecule type" value="Genomic_DNA"/>
</dbReference>
<dbReference type="Pfam" id="PF00440">
    <property type="entry name" value="TetR_N"/>
    <property type="match status" value="1"/>
</dbReference>
<keyword evidence="2 4" id="KW-0238">DNA-binding</keyword>
<protein>
    <submittedName>
        <fullName evidence="7">AcrR family transcriptional regulator</fullName>
    </submittedName>
</protein>
<dbReference type="PRINTS" id="PR00455">
    <property type="entry name" value="HTHTETR"/>
</dbReference>
<evidence type="ECO:0000313" key="7">
    <source>
        <dbReference type="EMBL" id="MBA9002750.1"/>
    </source>
</evidence>